<sequence>MSLLIREGKSGWPEPVGRYDNEAGRQAVLVAVTDGNGKLSLVVLMGKYAYADPSRR</sequence>
<dbReference type="EMBL" id="VSSQ01001671">
    <property type="protein sequence ID" value="MPM10261.1"/>
    <property type="molecule type" value="Genomic_DNA"/>
</dbReference>
<reference evidence="1" key="1">
    <citation type="submission" date="2019-08" db="EMBL/GenBank/DDBJ databases">
        <authorList>
            <person name="Kucharzyk K."/>
            <person name="Murdoch R.W."/>
            <person name="Higgins S."/>
            <person name="Loffler F."/>
        </authorList>
    </citation>
    <scope>NUCLEOTIDE SEQUENCE</scope>
</reference>
<comment type="caution">
    <text evidence="1">The sequence shown here is derived from an EMBL/GenBank/DDBJ whole genome shotgun (WGS) entry which is preliminary data.</text>
</comment>
<dbReference type="AlphaFoldDB" id="A0A644X2Z4"/>
<accession>A0A644X2Z4</accession>
<protein>
    <submittedName>
        <fullName evidence="1">Uncharacterized protein</fullName>
    </submittedName>
</protein>
<name>A0A644X2Z4_9ZZZZ</name>
<proteinExistence type="predicted"/>
<gene>
    <name evidence="1" type="ORF">SDC9_56589</name>
</gene>
<evidence type="ECO:0000313" key="1">
    <source>
        <dbReference type="EMBL" id="MPM10261.1"/>
    </source>
</evidence>
<organism evidence="1">
    <name type="scientific">bioreactor metagenome</name>
    <dbReference type="NCBI Taxonomy" id="1076179"/>
    <lineage>
        <taxon>unclassified sequences</taxon>
        <taxon>metagenomes</taxon>
        <taxon>ecological metagenomes</taxon>
    </lineage>
</organism>